<feature type="coiled-coil region" evidence="1">
    <location>
        <begin position="93"/>
        <end position="120"/>
    </location>
</feature>
<evidence type="ECO:0000313" key="2">
    <source>
        <dbReference type="EMBL" id="AGN89381.1"/>
    </source>
</evidence>
<name>R9VWY7_9CAUD</name>
<dbReference type="EMBL" id="KF010834">
    <property type="protein sequence ID" value="AGN89381.1"/>
    <property type="molecule type" value="Genomic_DNA"/>
</dbReference>
<keyword evidence="1" id="KW-0175">Coiled coil</keyword>
<evidence type="ECO:0000313" key="3">
    <source>
        <dbReference type="Proteomes" id="UP000014424"/>
    </source>
</evidence>
<dbReference type="GeneID" id="16385327"/>
<evidence type="ECO:0008006" key="4">
    <source>
        <dbReference type="Google" id="ProtNLM"/>
    </source>
</evidence>
<dbReference type="Proteomes" id="UP000014424">
    <property type="component" value="Segment"/>
</dbReference>
<dbReference type="OrthoDB" id="19179at10239"/>
<gene>
    <name evidence="2" type="ORF">IBBPl23_64</name>
</gene>
<keyword evidence="3" id="KW-1185">Reference proteome</keyword>
<evidence type="ECO:0000256" key="1">
    <source>
        <dbReference type="SAM" id="Coils"/>
    </source>
</evidence>
<dbReference type="KEGG" id="vg:16385327"/>
<accession>R9VWY7</accession>
<dbReference type="RefSeq" id="YP_008320403.1">
    <property type="nucleotide sequence ID" value="NC_021865.1"/>
</dbReference>
<reference evidence="2 3" key="1">
    <citation type="journal article" date="2013" name="Genome Announc.">
        <title>Complete Genome Sequence of the Broad-Host-Range Paenibacillus larvae Phage phiIBB_Pl23.</title>
        <authorList>
            <person name="Oliveira A."/>
            <person name="Melo L.D."/>
            <person name="Kropinski A.M."/>
            <person name="Azeredo J."/>
        </authorList>
    </citation>
    <scope>NUCLEOTIDE SEQUENCE [LARGE SCALE GENOMIC DNA]</scope>
</reference>
<sequence length="137" mass="15890">MIEHIARRSERLIERFYFLNEQSIGKDIETSHTGLYGVETTCLADEGGVRMKVTCNDGCKREFLVGEVKIKNVKADIEKTYFICPRCGKEYTVLLTDSKIRQNQQRLEKLEKEQIALREKIVKDMNLLSQSLEEQMG</sequence>
<protein>
    <recommendedName>
        <fullName evidence="4">Transglycosylase</fullName>
    </recommendedName>
</protein>
<organism evidence="2 3">
    <name type="scientific">Paenibacillus phage phiIBB_P123</name>
    <dbReference type="NCBI Taxonomy" id="1337877"/>
    <lineage>
        <taxon>Viruses</taxon>
        <taxon>Duplodnaviria</taxon>
        <taxon>Heunggongvirae</taxon>
        <taxon>Uroviricota</taxon>
        <taxon>Caudoviricetes</taxon>
        <taxon>Fernvirus</taxon>
        <taxon>Fernvirus P123</taxon>
    </lineage>
</organism>
<proteinExistence type="predicted"/>